<evidence type="ECO:0000256" key="1">
    <source>
        <dbReference type="ARBA" id="ARBA00023239"/>
    </source>
</evidence>
<keyword evidence="1" id="KW-0456">Lyase</keyword>
<evidence type="ECO:0000313" key="3">
    <source>
        <dbReference type="Proteomes" id="UP001168579"/>
    </source>
</evidence>
<dbReference type="PANTHER" id="PTHR30272:SF1">
    <property type="entry name" value="3-HYDROXYACYL-[ACYL-CARRIER-PROTEIN] DEHYDRATASE"/>
    <property type="match status" value="1"/>
</dbReference>
<accession>A0ABT8RL15</accession>
<dbReference type="Pfam" id="PF07977">
    <property type="entry name" value="FabA"/>
    <property type="match status" value="1"/>
</dbReference>
<protein>
    <submittedName>
        <fullName evidence="2">Hydroxymyristoyl-ACP dehydratase</fullName>
    </submittedName>
</protein>
<dbReference type="Proteomes" id="UP001168579">
    <property type="component" value="Unassembled WGS sequence"/>
</dbReference>
<dbReference type="Gene3D" id="3.10.129.10">
    <property type="entry name" value="Hotdog Thioesterase"/>
    <property type="match status" value="1"/>
</dbReference>
<dbReference type="InterPro" id="IPR029069">
    <property type="entry name" value="HotDog_dom_sf"/>
</dbReference>
<keyword evidence="3" id="KW-1185">Reference proteome</keyword>
<reference evidence="2" key="2">
    <citation type="submission" date="2023-06" db="EMBL/GenBank/DDBJ databases">
        <authorList>
            <person name="Lucena T."/>
            <person name="Sun Q."/>
        </authorList>
    </citation>
    <scope>NUCLEOTIDE SEQUENCE</scope>
    <source>
        <strain evidence="2">CECT 8869</strain>
    </source>
</reference>
<gene>
    <name evidence="2" type="ORF">Q2T41_00585</name>
</gene>
<comment type="caution">
    <text evidence="2">The sequence shown here is derived from an EMBL/GenBank/DDBJ whole genome shotgun (WGS) entry which is preliminary data.</text>
</comment>
<dbReference type="PANTHER" id="PTHR30272">
    <property type="entry name" value="3-HYDROXYACYL-[ACYL-CARRIER-PROTEIN] DEHYDRATASE"/>
    <property type="match status" value="1"/>
</dbReference>
<name>A0ABT8RL15_9FLAO</name>
<dbReference type="EMBL" id="JAUKUC010000001">
    <property type="protein sequence ID" value="MDO1511157.1"/>
    <property type="molecule type" value="Genomic_DNA"/>
</dbReference>
<dbReference type="RefSeq" id="WP_304434218.1">
    <property type="nucleotide sequence ID" value="NZ_JAUKUC010000001.1"/>
</dbReference>
<reference evidence="2" key="1">
    <citation type="journal article" date="2014" name="Int. J. Syst. Evol. Microbiol.">
        <title>Complete genome of a new Firmicutes species belonging to the dominant human colonic microbiota ('Ruminococcus bicirculans') reveals two chromosomes and a selective capacity to utilize plant glucans.</title>
        <authorList>
            <consortium name="NISC Comparative Sequencing Program"/>
            <person name="Wegmann U."/>
            <person name="Louis P."/>
            <person name="Goesmann A."/>
            <person name="Henrissat B."/>
            <person name="Duncan S.H."/>
            <person name="Flint H.J."/>
        </authorList>
    </citation>
    <scope>NUCLEOTIDE SEQUENCE</scope>
    <source>
        <strain evidence="2">CECT 8869</strain>
    </source>
</reference>
<dbReference type="SUPFAM" id="SSF54637">
    <property type="entry name" value="Thioesterase/thiol ester dehydrase-isomerase"/>
    <property type="match status" value="1"/>
</dbReference>
<sequence>MSERSWKWVLEALPYTEPFLFVDELTNIHATGAEGQYRFPPDAYFYKGHFKDRPVTPGVLLTECCAQIGIVSLGIFLLKDEKNLQQLTIGMSSTAMEFLKPVFPGEIVRVVSVLEYFRFQKLKCSVKMFNEENNLVCKGTIAGMIGFNNG</sequence>
<organism evidence="2 3">
    <name type="scientific">Maribacter confluentis</name>
    <dbReference type="NCBI Taxonomy" id="1656093"/>
    <lineage>
        <taxon>Bacteria</taxon>
        <taxon>Pseudomonadati</taxon>
        <taxon>Bacteroidota</taxon>
        <taxon>Flavobacteriia</taxon>
        <taxon>Flavobacteriales</taxon>
        <taxon>Flavobacteriaceae</taxon>
        <taxon>Maribacter</taxon>
    </lineage>
</organism>
<dbReference type="InterPro" id="IPR013114">
    <property type="entry name" value="FabA_FabZ"/>
</dbReference>
<evidence type="ECO:0000313" key="2">
    <source>
        <dbReference type="EMBL" id="MDO1511157.1"/>
    </source>
</evidence>
<proteinExistence type="predicted"/>